<dbReference type="OrthoDB" id="3139399at2759"/>
<dbReference type="AlphaFoldDB" id="A0A0C9VN77"/>
<reference evidence="1 2" key="1">
    <citation type="submission" date="2014-06" db="EMBL/GenBank/DDBJ databases">
        <title>Evolutionary Origins and Diversification of the Mycorrhizal Mutualists.</title>
        <authorList>
            <consortium name="DOE Joint Genome Institute"/>
            <consortium name="Mycorrhizal Genomics Consortium"/>
            <person name="Kohler A."/>
            <person name="Kuo A."/>
            <person name="Nagy L.G."/>
            <person name="Floudas D."/>
            <person name="Copeland A."/>
            <person name="Barry K.W."/>
            <person name="Cichocki N."/>
            <person name="Veneault-Fourrey C."/>
            <person name="LaButti K."/>
            <person name="Lindquist E.A."/>
            <person name="Lipzen A."/>
            <person name="Lundell T."/>
            <person name="Morin E."/>
            <person name="Murat C."/>
            <person name="Riley R."/>
            <person name="Ohm R."/>
            <person name="Sun H."/>
            <person name="Tunlid A."/>
            <person name="Henrissat B."/>
            <person name="Grigoriev I.V."/>
            <person name="Hibbett D.S."/>
            <person name="Martin F."/>
        </authorList>
    </citation>
    <scope>NUCLEOTIDE SEQUENCE [LARGE SCALE GENOMIC DNA]</scope>
    <source>
        <strain evidence="1 2">SS14</strain>
    </source>
</reference>
<evidence type="ECO:0000313" key="2">
    <source>
        <dbReference type="Proteomes" id="UP000054279"/>
    </source>
</evidence>
<name>A0A0C9VN77_SPHS4</name>
<dbReference type="EMBL" id="KN837152">
    <property type="protein sequence ID" value="KIJ39440.1"/>
    <property type="molecule type" value="Genomic_DNA"/>
</dbReference>
<dbReference type="Proteomes" id="UP000054279">
    <property type="component" value="Unassembled WGS sequence"/>
</dbReference>
<feature type="non-terminal residue" evidence="1">
    <location>
        <position position="130"/>
    </location>
</feature>
<protein>
    <recommendedName>
        <fullName evidence="3">F-box domain-containing protein</fullName>
    </recommendedName>
</protein>
<evidence type="ECO:0000313" key="1">
    <source>
        <dbReference type="EMBL" id="KIJ39440.1"/>
    </source>
</evidence>
<gene>
    <name evidence="1" type="ORF">M422DRAFT_175208</name>
</gene>
<organism evidence="1 2">
    <name type="scientific">Sphaerobolus stellatus (strain SS14)</name>
    <dbReference type="NCBI Taxonomy" id="990650"/>
    <lineage>
        <taxon>Eukaryota</taxon>
        <taxon>Fungi</taxon>
        <taxon>Dikarya</taxon>
        <taxon>Basidiomycota</taxon>
        <taxon>Agaricomycotina</taxon>
        <taxon>Agaricomycetes</taxon>
        <taxon>Phallomycetidae</taxon>
        <taxon>Geastrales</taxon>
        <taxon>Sphaerobolaceae</taxon>
        <taxon>Sphaerobolus</taxon>
    </lineage>
</organism>
<evidence type="ECO:0008006" key="3">
    <source>
        <dbReference type="Google" id="ProtNLM"/>
    </source>
</evidence>
<keyword evidence="2" id="KW-1185">Reference proteome</keyword>
<proteinExistence type="predicted"/>
<accession>A0A0C9VN77</accession>
<sequence length="130" mass="14592">MVDTKSLQSHLVTDYVPQNTERNLLEASLGEMSKSMDVLDSKMAILQGELAQLASQKQKIADDAAICNDLISPMRKLPPEIMGEVFKECVLNDVDPDTRIPHISPKSAPLLLLHICRRWRRIALGTPRLF</sequence>
<dbReference type="HOGENOM" id="CLU_018544_3_2_1"/>